<dbReference type="SUPFAM" id="SSF56784">
    <property type="entry name" value="HAD-like"/>
    <property type="match status" value="1"/>
</dbReference>
<accession>A0A9E8JZW5</accession>
<evidence type="ECO:0000313" key="1">
    <source>
        <dbReference type="EMBL" id="UZS00359.1"/>
    </source>
</evidence>
<organism evidence="1 2">
    <name type="scientific">Serratia phage SMP</name>
    <dbReference type="NCBI Taxonomy" id="2982904"/>
    <lineage>
        <taxon>Viruses</taxon>
        <taxon>Duplodnaviria</taxon>
        <taxon>Heunggongvirae</taxon>
        <taxon>Uroviricota</taxon>
        <taxon>Caudoviricetes</taxon>
        <taxon>Lindbergviridae</taxon>
        <taxon>Myosmarvirus</taxon>
        <taxon>Myosmarvirus SMP</taxon>
    </lineage>
</organism>
<dbReference type="InterPro" id="IPR023214">
    <property type="entry name" value="HAD_sf"/>
</dbReference>
<reference evidence="1" key="1">
    <citation type="submission" date="2022-09" db="EMBL/GenBank/DDBJ databases">
        <authorList>
            <person name="Li Y."/>
        </authorList>
    </citation>
    <scope>NUCLEOTIDE SEQUENCE</scope>
</reference>
<evidence type="ECO:0000313" key="2">
    <source>
        <dbReference type="Proteomes" id="UP001164237"/>
    </source>
</evidence>
<sequence>MRNLKGCKIAVFDMDNCIIDDRHRQHLINMSDPLDTRYKRYHEAMADDRPFAFGAALIKLLTEYGWLIVINTARPREYENQTCYQVIQMGVRENSLVATLMRDKADFGIPSDKLKPAKLDKFIRDHGIEGSEIVTFDDRPDVVRGYYNFFGTNHRMHHHLLTGSTLISVNDVQSMTAAANAFSGKAIGINPNAIPASISEKYSVAQSFHVSEMARRWFDNRFPFFRAEINQARDWQMSDFPGAEVYNLKRALDRVKADEKNELKIFLGKTKQFIGFDVAKGDDLAKAIDSNLKFLSGVLNCPEHLLTGIKVNKCTCPVEQFSITTHGGVSTGIRYVSACPIHGELLEKPETVNCRCIQEPAKEDKPKTAADILAEMADTFRERNAVYKDNAAKVGEVMAVLFPDGVTLKTAADHKFYHLFELLIVKLTRFTNSGLKHEDSVHDLTVYGAMLEAIGVMNHNIQTGASEDKAD</sequence>
<protein>
    <submittedName>
        <fullName evidence="1">Uncharacterized protein</fullName>
    </submittedName>
</protein>
<dbReference type="Proteomes" id="UP001164237">
    <property type="component" value="Segment"/>
</dbReference>
<proteinExistence type="predicted"/>
<dbReference type="InterPro" id="IPR036412">
    <property type="entry name" value="HAD-like_sf"/>
</dbReference>
<keyword evidence="2" id="KW-1185">Reference proteome</keyword>
<name>A0A9E8JZW5_9CAUD</name>
<dbReference type="EMBL" id="OP490597">
    <property type="protein sequence ID" value="UZS00359.1"/>
    <property type="molecule type" value="Genomic_DNA"/>
</dbReference>
<dbReference type="Gene3D" id="3.40.50.1000">
    <property type="entry name" value="HAD superfamily/HAD-like"/>
    <property type="match status" value="1"/>
</dbReference>